<organism evidence="1 2">
    <name type="scientific">Carya illinoinensis</name>
    <name type="common">Pecan</name>
    <dbReference type="NCBI Taxonomy" id="32201"/>
    <lineage>
        <taxon>Eukaryota</taxon>
        <taxon>Viridiplantae</taxon>
        <taxon>Streptophyta</taxon>
        <taxon>Embryophyta</taxon>
        <taxon>Tracheophyta</taxon>
        <taxon>Spermatophyta</taxon>
        <taxon>Magnoliopsida</taxon>
        <taxon>eudicotyledons</taxon>
        <taxon>Gunneridae</taxon>
        <taxon>Pentapetalae</taxon>
        <taxon>rosids</taxon>
        <taxon>fabids</taxon>
        <taxon>Fagales</taxon>
        <taxon>Juglandaceae</taxon>
        <taxon>Carya</taxon>
    </lineage>
</organism>
<reference evidence="1" key="1">
    <citation type="submission" date="2021-01" db="EMBL/GenBank/DDBJ databases">
        <authorList>
            <person name="Lovell J.T."/>
            <person name="Bentley N."/>
            <person name="Bhattarai G."/>
            <person name="Jenkins J.W."/>
            <person name="Sreedasyam A."/>
            <person name="Alarcon Y."/>
            <person name="Bock C."/>
            <person name="Boston L."/>
            <person name="Carlson J."/>
            <person name="Cervantes K."/>
            <person name="Clermont K."/>
            <person name="Krom N."/>
            <person name="Kubenka K."/>
            <person name="Mamidi S."/>
            <person name="Mattison C."/>
            <person name="Monteros M."/>
            <person name="Pisani C."/>
            <person name="Plott C."/>
            <person name="Rajasekar S."/>
            <person name="Rhein H.S."/>
            <person name="Rohla C."/>
            <person name="Song M."/>
            <person name="Hilaire R.S."/>
            <person name="Shu S."/>
            <person name="Wells L."/>
            <person name="Wang X."/>
            <person name="Webber J."/>
            <person name="Heerema R.J."/>
            <person name="Klein P."/>
            <person name="Conner P."/>
            <person name="Grauke L."/>
            <person name="Grimwood J."/>
            <person name="Schmutz J."/>
            <person name="Randall J.J."/>
        </authorList>
    </citation>
    <scope>NUCLEOTIDE SEQUENCE</scope>
    <source>
        <tissue evidence="1">Leaf</tissue>
    </source>
</reference>
<gene>
    <name evidence="1" type="ORF">I3842_02G009300</name>
</gene>
<evidence type="ECO:0000313" key="2">
    <source>
        <dbReference type="Proteomes" id="UP000811246"/>
    </source>
</evidence>
<dbReference type="Proteomes" id="UP000811246">
    <property type="component" value="Chromosome 2"/>
</dbReference>
<dbReference type="AlphaFoldDB" id="A0A922FSV9"/>
<comment type="caution">
    <text evidence="1">The sequence shown here is derived from an EMBL/GenBank/DDBJ whole genome shotgun (WGS) entry which is preliminary data.</text>
</comment>
<protein>
    <submittedName>
        <fullName evidence="1">Uncharacterized protein</fullName>
    </submittedName>
</protein>
<name>A0A922FSV9_CARIL</name>
<proteinExistence type="predicted"/>
<evidence type="ECO:0000313" key="1">
    <source>
        <dbReference type="EMBL" id="KAG6724950.1"/>
    </source>
</evidence>
<dbReference type="EMBL" id="CM031826">
    <property type="protein sequence ID" value="KAG6724950.1"/>
    <property type="molecule type" value="Genomic_DNA"/>
</dbReference>
<sequence>MEYLVKKFPSRGFRQALASSSPPPPSVSILSPTCNPHHHPLGPIVTIVFFSAILKPIIRTLDGQWIPTWYKVHSMRLLNSKYIGGDGFRHGLFW</sequence>
<accession>A0A922FSV9</accession>